<proteinExistence type="predicted"/>
<gene>
    <name evidence="2" type="ORF">UW61_C0035G0005</name>
</gene>
<evidence type="ECO:0000256" key="1">
    <source>
        <dbReference type="SAM" id="Phobius"/>
    </source>
</evidence>
<dbReference type="InterPro" id="IPR007165">
    <property type="entry name" value="Phage_holin_4_2"/>
</dbReference>
<evidence type="ECO:0008006" key="4">
    <source>
        <dbReference type="Google" id="ProtNLM"/>
    </source>
</evidence>
<dbReference type="Pfam" id="PF04020">
    <property type="entry name" value="Phage_holin_4_2"/>
    <property type="match status" value="1"/>
</dbReference>
<comment type="caution">
    <text evidence="2">The sequence shown here is derived from an EMBL/GenBank/DDBJ whole genome shotgun (WGS) entry which is preliminary data.</text>
</comment>
<sequence>MKTLLRHYVIDTVALYLASTATSGLIFAEGIKTLLLAGVGLMAASLVVRPLINLLILPLNLITFGLFKWVSSAIALYLVSLVVPGFKIGNFVFLGLPTGWIDIPSFSLNGILAYVGFSFLLSLITSFMHWLIK</sequence>
<protein>
    <recommendedName>
        <fullName evidence="4">Integral membrane protein</fullName>
    </recommendedName>
</protein>
<keyword evidence="1" id="KW-1133">Transmembrane helix</keyword>
<accession>A0A0G1J3N1</accession>
<dbReference type="EMBL" id="LCIZ01000035">
    <property type="protein sequence ID" value="KKT65915.1"/>
    <property type="molecule type" value="Genomic_DNA"/>
</dbReference>
<organism evidence="2 3">
    <name type="scientific">Candidatus Curtissbacteria bacterium GW2011_GWC1_44_33</name>
    <dbReference type="NCBI Taxonomy" id="1618413"/>
    <lineage>
        <taxon>Bacteria</taxon>
        <taxon>Candidatus Curtissiibacteriota</taxon>
    </lineage>
</organism>
<evidence type="ECO:0000313" key="2">
    <source>
        <dbReference type="EMBL" id="KKT65915.1"/>
    </source>
</evidence>
<reference evidence="2 3" key="1">
    <citation type="journal article" date="2015" name="Nature">
        <title>rRNA introns, odd ribosomes, and small enigmatic genomes across a large radiation of phyla.</title>
        <authorList>
            <person name="Brown C.T."/>
            <person name="Hug L.A."/>
            <person name="Thomas B.C."/>
            <person name="Sharon I."/>
            <person name="Castelle C.J."/>
            <person name="Singh A."/>
            <person name="Wilkins M.J."/>
            <person name="Williams K.H."/>
            <person name="Banfield J.F."/>
        </authorList>
    </citation>
    <scope>NUCLEOTIDE SEQUENCE [LARGE SCALE GENOMIC DNA]</scope>
</reference>
<name>A0A0G1J3N1_9BACT</name>
<feature type="transmembrane region" description="Helical" evidence="1">
    <location>
        <begin position="111"/>
        <end position="132"/>
    </location>
</feature>
<dbReference type="AlphaFoldDB" id="A0A0G1J3N1"/>
<keyword evidence="1" id="KW-0812">Transmembrane</keyword>
<feature type="transmembrane region" description="Helical" evidence="1">
    <location>
        <begin position="7"/>
        <end position="28"/>
    </location>
</feature>
<evidence type="ECO:0000313" key="3">
    <source>
        <dbReference type="Proteomes" id="UP000033901"/>
    </source>
</evidence>
<keyword evidence="1" id="KW-0472">Membrane</keyword>
<feature type="transmembrane region" description="Helical" evidence="1">
    <location>
        <begin position="34"/>
        <end position="62"/>
    </location>
</feature>
<feature type="transmembrane region" description="Helical" evidence="1">
    <location>
        <begin position="74"/>
        <end position="96"/>
    </location>
</feature>
<dbReference type="Proteomes" id="UP000033901">
    <property type="component" value="Unassembled WGS sequence"/>
</dbReference>